<accession>A0A655CQ00</accession>
<dbReference type="Proteomes" id="UP000039541">
    <property type="component" value="Unassembled WGS sequence"/>
</dbReference>
<organism evidence="1 2">
    <name type="scientific">Salmonella enterica subsp. enterica serovar Bovismorbificans</name>
    <dbReference type="NCBI Taxonomy" id="58097"/>
    <lineage>
        <taxon>Bacteria</taxon>
        <taxon>Pseudomonadati</taxon>
        <taxon>Pseudomonadota</taxon>
        <taxon>Gammaproteobacteria</taxon>
        <taxon>Enterobacterales</taxon>
        <taxon>Enterobacteriaceae</taxon>
        <taxon>Salmonella</taxon>
    </lineage>
</organism>
<reference evidence="1 2" key="1">
    <citation type="submission" date="2015-03" db="EMBL/GenBank/DDBJ databases">
        <authorList>
            <consortium name="Pathogen Informatics"/>
        </authorList>
    </citation>
    <scope>NUCLEOTIDE SEQUENCE [LARGE SCALE GENOMIC DNA]</scope>
    <source>
        <strain evidence="1 2">3476</strain>
    </source>
</reference>
<evidence type="ECO:0000313" key="1">
    <source>
        <dbReference type="EMBL" id="CNU23710.1"/>
    </source>
</evidence>
<evidence type="ECO:0000313" key="2">
    <source>
        <dbReference type="Proteomes" id="UP000039541"/>
    </source>
</evidence>
<dbReference type="EMBL" id="CQPC01000026">
    <property type="protein sequence ID" value="CNU23710.1"/>
    <property type="molecule type" value="Genomic_DNA"/>
</dbReference>
<proteinExistence type="predicted"/>
<protein>
    <submittedName>
        <fullName evidence="1">Uncharacterized protein</fullName>
    </submittedName>
</protein>
<gene>
    <name evidence="1" type="ORF">ERS008202_02263</name>
</gene>
<name>A0A655CQ00_SALET</name>
<sequence>MRRVNGFGAYLRHTHTVAGARHRQLGIHRVSFAFGILFIEQWRGNGVGQSIYGTWKRVVFNLQVEGCSIRRGAGVVATAMSFKVFGKAIRLRIFF</sequence>
<dbReference type="AlphaFoldDB" id="A0A655CQ00"/>